<dbReference type="SUPFAM" id="SSF54928">
    <property type="entry name" value="RNA-binding domain, RBD"/>
    <property type="match status" value="1"/>
</dbReference>
<organism evidence="4 5">
    <name type="scientific">Capsella rubella</name>
    <dbReference type="NCBI Taxonomy" id="81985"/>
    <lineage>
        <taxon>Eukaryota</taxon>
        <taxon>Viridiplantae</taxon>
        <taxon>Streptophyta</taxon>
        <taxon>Embryophyta</taxon>
        <taxon>Tracheophyta</taxon>
        <taxon>Spermatophyta</taxon>
        <taxon>Magnoliopsida</taxon>
        <taxon>eudicotyledons</taxon>
        <taxon>Gunneridae</taxon>
        <taxon>Pentapetalae</taxon>
        <taxon>rosids</taxon>
        <taxon>malvids</taxon>
        <taxon>Brassicales</taxon>
        <taxon>Brassicaceae</taxon>
        <taxon>Camelineae</taxon>
        <taxon>Capsella</taxon>
    </lineage>
</organism>
<dbReference type="PROSITE" id="PS50102">
    <property type="entry name" value="RRM"/>
    <property type="match status" value="1"/>
</dbReference>
<dbReference type="GO" id="GO:1990428">
    <property type="term" value="P:miRNA transport"/>
    <property type="evidence" value="ECO:0007669"/>
    <property type="project" value="TreeGrafter"/>
</dbReference>
<dbReference type="AlphaFoldDB" id="R0G0R9"/>
<sequence>FGFTCFVGGLDHDTSEDDLKKIFSKFGNVNNSQETGSSRGFGFVTFKDEKSLEGAILFKNGDEIDGSQINVEESCTRCVIVRSFTVKVARPRRLSRSDEFVQEFVRMIQEKEKKQMAGLI</sequence>
<name>R0G0R9_9BRAS</name>
<dbReference type="GO" id="GO:0003723">
    <property type="term" value="F:RNA binding"/>
    <property type="evidence" value="ECO:0007669"/>
    <property type="project" value="UniProtKB-UniRule"/>
</dbReference>
<dbReference type="SMART" id="SM00360">
    <property type="entry name" value="RRM"/>
    <property type="match status" value="1"/>
</dbReference>
<dbReference type="EMBL" id="KB870808">
    <property type="protein sequence ID" value="EOA28791.1"/>
    <property type="molecule type" value="Genomic_DNA"/>
</dbReference>
<evidence type="ECO:0000256" key="2">
    <source>
        <dbReference type="PROSITE-ProRule" id="PRU00176"/>
    </source>
</evidence>
<gene>
    <name evidence="4" type="ORF">CARUB_v10025023mg</name>
</gene>
<dbReference type="InterPro" id="IPR050886">
    <property type="entry name" value="RNA-binding_reg"/>
</dbReference>
<keyword evidence="5" id="KW-1185">Reference proteome</keyword>
<feature type="non-terminal residue" evidence="4">
    <location>
        <position position="1"/>
    </location>
</feature>
<feature type="domain" description="RRM" evidence="3">
    <location>
        <begin position="3"/>
        <end position="76"/>
    </location>
</feature>
<dbReference type="PANTHER" id="PTHR48024">
    <property type="entry name" value="GEO13361P1-RELATED"/>
    <property type="match status" value="1"/>
</dbReference>
<reference evidence="5" key="1">
    <citation type="journal article" date="2013" name="Nat. Genet.">
        <title>The Capsella rubella genome and the genomic consequences of rapid mating system evolution.</title>
        <authorList>
            <person name="Slotte T."/>
            <person name="Hazzouri K.M."/>
            <person name="Agren J.A."/>
            <person name="Koenig D."/>
            <person name="Maumus F."/>
            <person name="Guo Y.L."/>
            <person name="Steige K."/>
            <person name="Platts A.E."/>
            <person name="Escobar J.S."/>
            <person name="Newman L.K."/>
            <person name="Wang W."/>
            <person name="Mandakova T."/>
            <person name="Vello E."/>
            <person name="Smith L.M."/>
            <person name="Henz S.R."/>
            <person name="Steffen J."/>
            <person name="Takuno S."/>
            <person name="Brandvain Y."/>
            <person name="Coop G."/>
            <person name="Andolfatto P."/>
            <person name="Hu T.T."/>
            <person name="Blanchette M."/>
            <person name="Clark R.M."/>
            <person name="Quesneville H."/>
            <person name="Nordborg M."/>
            <person name="Gaut B.S."/>
            <person name="Lysak M.A."/>
            <person name="Jenkins J."/>
            <person name="Grimwood J."/>
            <person name="Chapman J."/>
            <person name="Prochnik S."/>
            <person name="Shu S."/>
            <person name="Rokhsar D."/>
            <person name="Schmutz J."/>
            <person name="Weigel D."/>
            <person name="Wright S.I."/>
        </authorList>
    </citation>
    <scope>NUCLEOTIDE SEQUENCE [LARGE SCALE GENOMIC DNA]</scope>
    <source>
        <strain evidence="5">cv. Monte Gargano</strain>
    </source>
</reference>
<dbReference type="eggNOG" id="KOG0118">
    <property type="taxonomic scope" value="Eukaryota"/>
</dbReference>
<evidence type="ECO:0000256" key="1">
    <source>
        <dbReference type="ARBA" id="ARBA00022884"/>
    </source>
</evidence>
<evidence type="ECO:0000259" key="3">
    <source>
        <dbReference type="PROSITE" id="PS50102"/>
    </source>
</evidence>
<dbReference type="InterPro" id="IPR000504">
    <property type="entry name" value="RRM_dom"/>
</dbReference>
<evidence type="ECO:0000313" key="4">
    <source>
        <dbReference type="EMBL" id="EOA28791.1"/>
    </source>
</evidence>
<keyword evidence="1 2" id="KW-0694">RNA-binding</keyword>
<dbReference type="STRING" id="81985.R0G0R9"/>
<dbReference type="Gene3D" id="3.30.70.330">
    <property type="match status" value="1"/>
</dbReference>
<dbReference type="Proteomes" id="UP000029121">
    <property type="component" value="Unassembled WGS sequence"/>
</dbReference>
<dbReference type="InterPro" id="IPR035979">
    <property type="entry name" value="RBD_domain_sf"/>
</dbReference>
<proteinExistence type="predicted"/>
<dbReference type="PANTHER" id="PTHR48024:SF34">
    <property type="entry name" value="GLYCINE-RICH RNA-BINDING PROTEIN 8-RELATED"/>
    <property type="match status" value="1"/>
</dbReference>
<dbReference type="InterPro" id="IPR012677">
    <property type="entry name" value="Nucleotide-bd_a/b_plait_sf"/>
</dbReference>
<dbReference type="Pfam" id="PF00076">
    <property type="entry name" value="RRM_1"/>
    <property type="match status" value="1"/>
</dbReference>
<evidence type="ECO:0000313" key="5">
    <source>
        <dbReference type="Proteomes" id="UP000029121"/>
    </source>
</evidence>
<protein>
    <recommendedName>
        <fullName evidence="3">RRM domain-containing protein</fullName>
    </recommendedName>
</protein>
<accession>R0G0R9</accession>